<evidence type="ECO:0000259" key="2">
    <source>
        <dbReference type="PROSITE" id="PS50053"/>
    </source>
</evidence>
<dbReference type="PANTHER" id="PTHR15204">
    <property type="entry name" value="LARGE PROLINE-RICH PROTEIN BAG6"/>
    <property type="match status" value="1"/>
</dbReference>
<dbReference type="Gene3D" id="3.10.20.90">
    <property type="entry name" value="Phosphatidylinositol 3-kinase Catalytic Subunit, Chain A, domain 1"/>
    <property type="match status" value="1"/>
</dbReference>
<dbReference type="OrthoDB" id="267397at2759"/>
<sequence>MADQQLREGSSTSNVSGGNSESIVELHIKTLDSRIYSFQVDKNIEILAFKEKIAAQSGVPVAQQRLIFRGKVLKDGHLLSEYNVENGDSLHLVERQPQPSLGSGIGEAMPSNVGSIGQDSAAGNSRGRIGQIAHSVVLGTVNVGDSGEAVVPDLSRVIGAVLNSIGIGNLAAGMQPNVQVQTSQGHETEGSQANNGSQSRGGNQSIPWQSMNGQANAIPIPLGAMVAVPSLSMPIPDSLNTLTEYMNRLGLALSENVDQHNQSPAATGDLPTIELPTNARGVPTVEALSIVLRHAQRLLNDNAVAALSRSAGRLEQEGASSDPTVRGQVQTELMRLGVAMQHLGSLFLELGRTILTLRMGQSQAESFVNAGPAVYISPIGPNPIMVQPFPLQTSPLFSGQTSIASNPMAMGPVGVGNAPRNVNIHIHTGASLVPMVPPDNREGLQGERASGSDSGPARFLSGLNVTATAVPSRPAVVSSSGPIQLGVGVSQPPESSSAVATEFNAQARNLVANILSGNHVPLDGLSGQRQPVDSGARNDATAGSGVVDAGQTLLHEKSGQKEQPEFQQPHAMNLLNSNDEPSTSAKGSSHNLPRTTEHTENLEGPTRPNEQNDNIDGSTGVPLGLGLGGLQPKRRDRQRAQAKNGNFATASTQNQQARAVGQHVLQSLASLPSRRNENISAPGQSPDHSRGVIGSTSAARENADGPVDVANAMSEVLQSPALDGLLAGVSRQTGIGSPDMMRNMLQQFTQNPAMRNTMNQIAQQIDTHDLGSMFAGIGGGQGGGIDLGSMMQQMMPIVSQALGGVSSTSQRSIVTEPDTRSGRETTPIRINNQQIDIQPVVQTLESRSTPEEIFRSLAGTAVGVFGDPSAGERIINDVCSQEGLVQEFVEMLRRDVSGRLEDDKRS</sequence>
<feature type="region of interest" description="Disordered" evidence="1">
    <location>
        <begin position="179"/>
        <end position="211"/>
    </location>
</feature>
<feature type="domain" description="Ubiquitin-like" evidence="2">
    <location>
        <begin position="24"/>
        <end position="99"/>
    </location>
</feature>
<dbReference type="GO" id="GO:0031593">
    <property type="term" value="F:polyubiquitin modification-dependent protein binding"/>
    <property type="evidence" value="ECO:0007669"/>
    <property type="project" value="TreeGrafter"/>
</dbReference>
<proteinExistence type="predicted"/>
<name>A0A2Z7A0K3_9LAMI</name>
<dbReference type="InterPro" id="IPR000626">
    <property type="entry name" value="Ubiquitin-like_dom"/>
</dbReference>
<feature type="region of interest" description="Disordered" evidence="1">
    <location>
        <begin position="522"/>
        <end position="545"/>
    </location>
</feature>
<keyword evidence="4" id="KW-1185">Reference proteome</keyword>
<dbReference type="PRINTS" id="PR00348">
    <property type="entry name" value="UBIQUITIN"/>
</dbReference>
<feature type="compositionally biased region" description="Polar residues" evidence="1">
    <location>
        <begin position="608"/>
        <end position="617"/>
    </location>
</feature>
<dbReference type="EMBL" id="KV020149">
    <property type="protein sequence ID" value="KZV14949.1"/>
    <property type="molecule type" value="Genomic_DNA"/>
</dbReference>
<evidence type="ECO:0000313" key="3">
    <source>
        <dbReference type="EMBL" id="KZV14949.1"/>
    </source>
</evidence>
<dbReference type="AlphaFoldDB" id="A0A2Z7A0K3"/>
<feature type="region of interest" description="Disordered" evidence="1">
    <location>
        <begin position="433"/>
        <end position="457"/>
    </location>
</feature>
<dbReference type="PROSITE" id="PS00299">
    <property type="entry name" value="UBIQUITIN_1"/>
    <property type="match status" value="1"/>
</dbReference>
<dbReference type="GO" id="GO:0071818">
    <property type="term" value="C:BAT3 complex"/>
    <property type="evidence" value="ECO:0007669"/>
    <property type="project" value="TreeGrafter"/>
</dbReference>
<dbReference type="FunFam" id="3.10.20.90:FF:000154">
    <property type="entry name" value="Large proline-rich protein BAG6"/>
    <property type="match status" value="1"/>
</dbReference>
<dbReference type="InterPro" id="IPR029071">
    <property type="entry name" value="Ubiquitin-like_domsf"/>
</dbReference>
<feature type="compositionally biased region" description="Polar residues" evidence="1">
    <location>
        <begin position="641"/>
        <end position="657"/>
    </location>
</feature>
<evidence type="ECO:0000256" key="1">
    <source>
        <dbReference type="SAM" id="MobiDB-lite"/>
    </source>
</evidence>
<accession>A0A2Z7A0K3</accession>
<feature type="region of interest" description="Disordered" evidence="1">
    <location>
        <begin position="573"/>
        <end position="703"/>
    </location>
</feature>
<dbReference type="PANTHER" id="PTHR15204:SF5">
    <property type="entry name" value="LARGE PROLINE-RICH PROTEIN BAG6 ISOFORM X1"/>
    <property type="match status" value="1"/>
</dbReference>
<dbReference type="Pfam" id="PF00240">
    <property type="entry name" value="ubiquitin"/>
    <property type="match status" value="1"/>
</dbReference>
<dbReference type="CDD" id="cd17039">
    <property type="entry name" value="Ubl_ubiquitin_like"/>
    <property type="match status" value="1"/>
</dbReference>
<dbReference type="SMART" id="SM00213">
    <property type="entry name" value="UBQ"/>
    <property type="match status" value="1"/>
</dbReference>
<dbReference type="SUPFAM" id="SSF54236">
    <property type="entry name" value="Ubiquitin-like"/>
    <property type="match status" value="1"/>
</dbReference>
<organism evidence="3 4">
    <name type="scientific">Dorcoceras hygrometricum</name>
    <dbReference type="NCBI Taxonomy" id="472368"/>
    <lineage>
        <taxon>Eukaryota</taxon>
        <taxon>Viridiplantae</taxon>
        <taxon>Streptophyta</taxon>
        <taxon>Embryophyta</taxon>
        <taxon>Tracheophyta</taxon>
        <taxon>Spermatophyta</taxon>
        <taxon>Magnoliopsida</taxon>
        <taxon>eudicotyledons</taxon>
        <taxon>Gunneridae</taxon>
        <taxon>Pentapetalae</taxon>
        <taxon>asterids</taxon>
        <taxon>lamiids</taxon>
        <taxon>Lamiales</taxon>
        <taxon>Gesneriaceae</taxon>
        <taxon>Didymocarpoideae</taxon>
        <taxon>Trichosporeae</taxon>
        <taxon>Loxocarpinae</taxon>
        <taxon>Dorcoceras</taxon>
    </lineage>
</organism>
<reference evidence="3 4" key="1">
    <citation type="journal article" date="2015" name="Proc. Natl. Acad. Sci. U.S.A.">
        <title>The resurrection genome of Boea hygrometrica: A blueprint for survival of dehydration.</title>
        <authorList>
            <person name="Xiao L."/>
            <person name="Yang G."/>
            <person name="Zhang L."/>
            <person name="Yang X."/>
            <person name="Zhao S."/>
            <person name="Ji Z."/>
            <person name="Zhou Q."/>
            <person name="Hu M."/>
            <person name="Wang Y."/>
            <person name="Chen M."/>
            <person name="Xu Y."/>
            <person name="Jin H."/>
            <person name="Xiao X."/>
            <person name="Hu G."/>
            <person name="Bao F."/>
            <person name="Hu Y."/>
            <person name="Wan P."/>
            <person name="Li L."/>
            <person name="Deng X."/>
            <person name="Kuang T."/>
            <person name="Xiang C."/>
            <person name="Zhu J.K."/>
            <person name="Oliver M.J."/>
            <person name="He Y."/>
        </authorList>
    </citation>
    <scope>NUCLEOTIDE SEQUENCE [LARGE SCALE GENOMIC DNA]</scope>
    <source>
        <strain evidence="4">cv. XS01</strain>
    </source>
</reference>
<gene>
    <name evidence="3" type="ORF">F511_32540</name>
</gene>
<evidence type="ECO:0000313" key="4">
    <source>
        <dbReference type="Proteomes" id="UP000250235"/>
    </source>
</evidence>
<feature type="compositionally biased region" description="Polar residues" evidence="1">
    <location>
        <begin position="112"/>
        <end position="123"/>
    </location>
</feature>
<dbReference type="InterPro" id="IPR019954">
    <property type="entry name" value="Ubiquitin_CS"/>
</dbReference>
<feature type="compositionally biased region" description="Polar residues" evidence="1">
    <location>
        <begin position="574"/>
        <end position="594"/>
    </location>
</feature>
<dbReference type="InterPro" id="IPR019956">
    <property type="entry name" value="Ubiquitin_dom"/>
</dbReference>
<dbReference type="PROSITE" id="PS50053">
    <property type="entry name" value="UBIQUITIN_2"/>
    <property type="match status" value="1"/>
</dbReference>
<protein>
    <recommendedName>
        <fullName evidence="2">Ubiquitin-like domain-containing protein</fullName>
    </recommendedName>
</protein>
<dbReference type="GO" id="GO:0051787">
    <property type="term" value="F:misfolded protein binding"/>
    <property type="evidence" value="ECO:0007669"/>
    <property type="project" value="TreeGrafter"/>
</dbReference>
<feature type="region of interest" description="Disordered" evidence="1">
    <location>
        <begin position="99"/>
        <end position="124"/>
    </location>
</feature>
<dbReference type="Proteomes" id="UP000250235">
    <property type="component" value="Unassembled WGS sequence"/>
</dbReference>
<dbReference type="GO" id="GO:0036503">
    <property type="term" value="P:ERAD pathway"/>
    <property type="evidence" value="ECO:0007669"/>
    <property type="project" value="TreeGrafter"/>
</dbReference>